<dbReference type="PANTHER" id="PTHR34071:SF2">
    <property type="entry name" value="FLAVIN-NUCLEOTIDE-BINDING PROTEIN"/>
    <property type="match status" value="1"/>
</dbReference>
<dbReference type="PANTHER" id="PTHR34071">
    <property type="entry name" value="5-NITROIMIDAZOLE ANTIBIOTICS RESISTANCE PROTEIN, NIMA-FAMILY-RELATED PROTEIN-RELATED"/>
    <property type="match status" value="1"/>
</dbReference>
<sequence>MKQYHLHNRPNRELTDKSDIDRILREGKFAVISMCRDNEPYIVTLSYGYDSDNEILYFHCAKKGLKLEFLNSNKNVCATVIKDKGYVTGECGHEYESVVFWGNMSPVNDLQEKKQGMTILLNHLEEKESIIEEKLLKSDEFYSKMEILKLKIEQIHGKSGR</sequence>
<dbReference type="Proteomes" id="UP001209229">
    <property type="component" value="Unassembled WGS sequence"/>
</dbReference>
<dbReference type="Gene3D" id="2.30.110.10">
    <property type="entry name" value="Electron Transport, Fmn-binding Protein, Chain A"/>
    <property type="match status" value="1"/>
</dbReference>
<accession>A0AAE3SHN3</accession>
<dbReference type="AlphaFoldDB" id="A0AAE3SHN3"/>
<protein>
    <submittedName>
        <fullName evidence="1">Pyridoxamine 5'-phosphate oxidase family protein</fullName>
    </submittedName>
</protein>
<organism evidence="1 2">
    <name type="scientific">Plebeiibacterium sediminum</name>
    <dbReference type="NCBI Taxonomy" id="2992112"/>
    <lineage>
        <taxon>Bacteria</taxon>
        <taxon>Pseudomonadati</taxon>
        <taxon>Bacteroidota</taxon>
        <taxon>Bacteroidia</taxon>
        <taxon>Marinilabiliales</taxon>
        <taxon>Marinilabiliaceae</taxon>
        <taxon>Plebeiibacterium</taxon>
    </lineage>
</organism>
<evidence type="ECO:0000313" key="2">
    <source>
        <dbReference type="Proteomes" id="UP001209229"/>
    </source>
</evidence>
<keyword evidence="2" id="KW-1185">Reference proteome</keyword>
<dbReference type="InterPro" id="IPR024747">
    <property type="entry name" value="Pyridox_Oxase-rel"/>
</dbReference>
<dbReference type="InterPro" id="IPR012349">
    <property type="entry name" value="Split_barrel_FMN-bd"/>
</dbReference>
<gene>
    <name evidence="1" type="ORF">OM075_24890</name>
</gene>
<name>A0AAE3SHN3_9BACT</name>
<dbReference type="Pfam" id="PF12900">
    <property type="entry name" value="Pyridox_ox_2"/>
    <property type="match status" value="1"/>
</dbReference>
<dbReference type="SUPFAM" id="SSF50475">
    <property type="entry name" value="FMN-binding split barrel"/>
    <property type="match status" value="1"/>
</dbReference>
<reference evidence="1" key="1">
    <citation type="submission" date="2022-10" db="EMBL/GenBank/DDBJ databases">
        <authorList>
            <person name="Yu W.X."/>
        </authorList>
    </citation>
    <scope>NUCLEOTIDE SEQUENCE</scope>
    <source>
        <strain evidence="1">AAT</strain>
    </source>
</reference>
<proteinExistence type="predicted"/>
<comment type="caution">
    <text evidence="1">The sequence shown here is derived from an EMBL/GenBank/DDBJ whole genome shotgun (WGS) entry which is preliminary data.</text>
</comment>
<evidence type="ECO:0000313" key="1">
    <source>
        <dbReference type="EMBL" id="MCW3789720.1"/>
    </source>
</evidence>
<dbReference type="EMBL" id="JAPDPJ010000174">
    <property type="protein sequence ID" value="MCW3789720.1"/>
    <property type="molecule type" value="Genomic_DNA"/>
</dbReference>
<dbReference type="RefSeq" id="WP_301193265.1">
    <property type="nucleotide sequence ID" value="NZ_JAPDPJ010000174.1"/>
</dbReference>